<dbReference type="InterPro" id="IPR023393">
    <property type="entry name" value="START-like_dom_sf"/>
</dbReference>
<gene>
    <name evidence="1" type="ORF">K1718_23915</name>
</gene>
<dbReference type="RefSeq" id="WP_265680589.1">
    <property type="nucleotide sequence ID" value="NZ_CP120863.1"/>
</dbReference>
<dbReference type="SUPFAM" id="SSF55961">
    <property type="entry name" value="Bet v1-like"/>
    <property type="match status" value="1"/>
</dbReference>
<reference evidence="1 2" key="1">
    <citation type="submission" date="2023-03" db="EMBL/GenBank/DDBJ databases">
        <title>Roseibium porphyridii sp. nov. and Roseibium rhodosorbium sp. nov. isolated from marine algae, Porphyridium cruentum and Rhodosorus marinus, respectively.</title>
        <authorList>
            <person name="Lee M.W."/>
            <person name="Choi B.J."/>
            <person name="Lee J.K."/>
            <person name="Choi D.G."/>
            <person name="Baek J.H."/>
            <person name="Bayburt H."/>
            <person name="Kim J.M."/>
            <person name="Han D.M."/>
            <person name="Kim K.H."/>
            <person name="Jeon C.O."/>
        </authorList>
    </citation>
    <scope>NUCLEOTIDE SEQUENCE [LARGE SCALE GENOMIC DNA]</scope>
    <source>
        <strain evidence="1 2">KMA01</strain>
    </source>
</reference>
<dbReference type="CDD" id="cd07814">
    <property type="entry name" value="SRPBCC_CalC_Aha1-like"/>
    <property type="match status" value="1"/>
</dbReference>
<dbReference type="EMBL" id="CP120863">
    <property type="protein sequence ID" value="WFE89170.1"/>
    <property type="molecule type" value="Genomic_DNA"/>
</dbReference>
<dbReference type="Proteomes" id="UP001209803">
    <property type="component" value="Chromosome"/>
</dbReference>
<proteinExistence type="predicted"/>
<dbReference type="Gene3D" id="3.30.530.20">
    <property type="match status" value="1"/>
</dbReference>
<protein>
    <submittedName>
        <fullName evidence="1">Polyketide cyclase</fullName>
    </submittedName>
</protein>
<evidence type="ECO:0000313" key="2">
    <source>
        <dbReference type="Proteomes" id="UP001209803"/>
    </source>
</evidence>
<evidence type="ECO:0000313" key="1">
    <source>
        <dbReference type="EMBL" id="WFE89170.1"/>
    </source>
</evidence>
<keyword evidence="2" id="KW-1185">Reference proteome</keyword>
<accession>A0ABY8F154</accession>
<organism evidence="1 2">
    <name type="scientific">Roseibium porphyridii</name>
    <dbReference type="NCBI Taxonomy" id="2866279"/>
    <lineage>
        <taxon>Bacteria</taxon>
        <taxon>Pseudomonadati</taxon>
        <taxon>Pseudomonadota</taxon>
        <taxon>Alphaproteobacteria</taxon>
        <taxon>Hyphomicrobiales</taxon>
        <taxon>Stappiaceae</taxon>
        <taxon>Roseibium</taxon>
    </lineage>
</organism>
<name>A0ABY8F154_9HYPH</name>
<sequence length="128" mass="14263">MSNQEPDADAVVKIPAGNEATDLILEYELDAPPEKVWRAITIREFREQWLPGKDLVEAEPLAEVGGEEVSYRMKDSTPPYLESVVAFQLRPDGNGRSVLKIIHRLADTQIPMETKAANNNEPIMMCAA</sequence>